<protein>
    <submittedName>
        <fullName evidence="1">Uncharacterized protein</fullName>
    </submittedName>
</protein>
<sequence length="75" mass="8570">MPNDETVVGAAPNVDLRGKRDIEDATDRRRHRIYEATCLSCDHSERVHVEPGETRFVDHDEQNAAHVVEYVEVGR</sequence>
<keyword evidence="2" id="KW-1185">Reference proteome</keyword>
<proteinExistence type="predicted"/>
<dbReference type="Proteomes" id="UP000198932">
    <property type="component" value="Unassembled WGS sequence"/>
</dbReference>
<evidence type="ECO:0000313" key="2">
    <source>
        <dbReference type="Proteomes" id="UP000198932"/>
    </source>
</evidence>
<gene>
    <name evidence="1" type="ORF">SAMN04487937_2974</name>
</gene>
<dbReference type="EMBL" id="FOYN01000005">
    <property type="protein sequence ID" value="SFR59418.1"/>
    <property type="molecule type" value="Genomic_DNA"/>
</dbReference>
<reference evidence="2" key="1">
    <citation type="submission" date="2016-10" db="EMBL/GenBank/DDBJ databases">
        <authorList>
            <person name="Varghese N."/>
            <person name="Submissions S."/>
        </authorList>
    </citation>
    <scope>NUCLEOTIDE SEQUENCE [LARGE SCALE GENOMIC DNA]</scope>
    <source>
        <strain evidence="2">RD 26</strain>
    </source>
</reference>
<dbReference type="AlphaFoldDB" id="A0A1I6HYD2"/>
<dbReference type="STRING" id="35743.SAMN04487937_2974"/>
<dbReference type="OrthoDB" id="319326at2157"/>
<organism evidence="1 2">
    <name type="scientific">Halorubrum sodomense</name>
    <dbReference type="NCBI Taxonomy" id="35743"/>
    <lineage>
        <taxon>Archaea</taxon>
        <taxon>Methanobacteriati</taxon>
        <taxon>Methanobacteriota</taxon>
        <taxon>Stenosarchaea group</taxon>
        <taxon>Halobacteria</taxon>
        <taxon>Halobacteriales</taxon>
        <taxon>Haloferacaceae</taxon>
        <taxon>Halorubrum</taxon>
    </lineage>
</organism>
<dbReference type="RefSeq" id="WP_092924332.1">
    <property type="nucleotide sequence ID" value="NZ_FOYN01000005.1"/>
</dbReference>
<evidence type="ECO:0000313" key="1">
    <source>
        <dbReference type="EMBL" id="SFR59418.1"/>
    </source>
</evidence>
<name>A0A1I6HYD2_HALSD</name>
<accession>A0A1I6HYD2</accession>